<evidence type="ECO:0000259" key="3">
    <source>
        <dbReference type="SMART" id="SM01227"/>
    </source>
</evidence>
<dbReference type="Gene3D" id="1.10.287.2900">
    <property type="match status" value="1"/>
</dbReference>
<dbReference type="OrthoDB" id="2148418at2759"/>
<feature type="compositionally biased region" description="Basic and acidic residues" evidence="2">
    <location>
        <begin position="38"/>
        <end position="55"/>
    </location>
</feature>
<feature type="domain" description="GCK" evidence="3">
    <location>
        <begin position="129"/>
        <end position="203"/>
    </location>
</feature>
<feature type="compositionally biased region" description="Basic and acidic residues" evidence="2">
    <location>
        <begin position="70"/>
        <end position="85"/>
    </location>
</feature>
<feature type="compositionally biased region" description="Acidic residues" evidence="2">
    <location>
        <begin position="118"/>
        <end position="129"/>
    </location>
</feature>
<accession>A0A2G5E693</accession>
<evidence type="ECO:0000256" key="2">
    <source>
        <dbReference type="SAM" id="MobiDB-lite"/>
    </source>
</evidence>
<feature type="region of interest" description="Disordered" evidence="2">
    <location>
        <begin position="1"/>
        <end position="129"/>
    </location>
</feature>
<sequence>MGSGLSSATMETETKTQEQQTDKKPIKDQFLNQSTEKSNNEDKQKVVFEEGKEKQQSTMGSVSSSSSKTLETDSKTREEIGEKSIKNQSLQVSDQPKKESSNEKKEEEEVVVEKGEEEKEDDDEEEEEGECGFCLFMKGGGCKETFVAWEECIESVEKEKGDIVEKCFKVTEALKKCMEEHSDYYRPILQAEKAAEQEVINEFEKIKLEEEEEEENANKSAVDKEAIVEVEKDGGAASLPKDNSLVKEAVIEA</sequence>
<dbReference type="AlphaFoldDB" id="A0A2G5E693"/>
<dbReference type="PANTHER" id="PTHR34357">
    <property type="entry name" value="F7A19.14 PROTEIN-RELATED"/>
    <property type="match status" value="1"/>
</dbReference>
<dbReference type="Pfam" id="PF07802">
    <property type="entry name" value="GCK"/>
    <property type="match status" value="1"/>
</dbReference>
<name>A0A2G5E693_AQUCA</name>
<reference evidence="4 5" key="1">
    <citation type="submission" date="2017-09" db="EMBL/GenBank/DDBJ databases">
        <title>WGS assembly of Aquilegia coerulea Goldsmith.</title>
        <authorList>
            <person name="Hodges S."/>
            <person name="Kramer E."/>
            <person name="Nordborg M."/>
            <person name="Tomkins J."/>
            <person name="Borevitz J."/>
            <person name="Derieg N."/>
            <person name="Yan J."/>
            <person name="Mihaltcheva S."/>
            <person name="Hayes R.D."/>
            <person name="Rokhsar D."/>
        </authorList>
    </citation>
    <scope>NUCLEOTIDE SEQUENCE [LARGE SCALE GENOMIC DNA]</scope>
    <source>
        <strain evidence="5">cv. Goldsmith</strain>
    </source>
</reference>
<dbReference type="EMBL" id="KZ305028">
    <property type="protein sequence ID" value="PIA51221.1"/>
    <property type="molecule type" value="Genomic_DNA"/>
</dbReference>
<organism evidence="4 5">
    <name type="scientific">Aquilegia coerulea</name>
    <name type="common">Rocky mountain columbine</name>
    <dbReference type="NCBI Taxonomy" id="218851"/>
    <lineage>
        <taxon>Eukaryota</taxon>
        <taxon>Viridiplantae</taxon>
        <taxon>Streptophyta</taxon>
        <taxon>Embryophyta</taxon>
        <taxon>Tracheophyta</taxon>
        <taxon>Spermatophyta</taxon>
        <taxon>Magnoliopsida</taxon>
        <taxon>Ranunculales</taxon>
        <taxon>Ranunculaceae</taxon>
        <taxon>Thalictroideae</taxon>
        <taxon>Aquilegia</taxon>
    </lineage>
</organism>
<dbReference type="Proteomes" id="UP000230069">
    <property type="component" value="Unassembled WGS sequence"/>
</dbReference>
<dbReference type="PANTHER" id="PTHR34357:SF2">
    <property type="entry name" value="F26F24.3-RELATED"/>
    <property type="match status" value="1"/>
</dbReference>
<dbReference type="SMART" id="SM01227">
    <property type="entry name" value="GCK"/>
    <property type="match status" value="1"/>
</dbReference>
<keyword evidence="5" id="KW-1185">Reference proteome</keyword>
<dbReference type="InterPro" id="IPR012891">
    <property type="entry name" value="GCK_dom"/>
</dbReference>
<feature type="compositionally biased region" description="Low complexity" evidence="2">
    <location>
        <begin position="57"/>
        <end position="69"/>
    </location>
</feature>
<dbReference type="STRING" id="218851.A0A2G5E693"/>
<proteinExistence type="predicted"/>
<dbReference type="InParanoid" id="A0A2G5E693"/>
<feature type="coiled-coil region" evidence="1">
    <location>
        <begin position="194"/>
        <end position="225"/>
    </location>
</feature>
<feature type="compositionally biased region" description="Basic and acidic residues" evidence="2">
    <location>
        <begin position="95"/>
        <end position="117"/>
    </location>
</feature>
<feature type="compositionally biased region" description="Basic and acidic residues" evidence="2">
    <location>
        <begin position="12"/>
        <end position="27"/>
    </location>
</feature>
<evidence type="ECO:0000313" key="5">
    <source>
        <dbReference type="Proteomes" id="UP000230069"/>
    </source>
</evidence>
<evidence type="ECO:0000313" key="4">
    <source>
        <dbReference type="EMBL" id="PIA51221.1"/>
    </source>
</evidence>
<keyword evidence="1" id="KW-0175">Coiled coil</keyword>
<evidence type="ECO:0000256" key="1">
    <source>
        <dbReference type="SAM" id="Coils"/>
    </source>
</evidence>
<gene>
    <name evidence="4" type="ORF">AQUCO_01100214v1</name>
</gene>
<protein>
    <recommendedName>
        <fullName evidence="3">GCK domain-containing protein</fullName>
    </recommendedName>
</protein>